<accession>A0ABD6VY39</accession>
<reference evidence="1 2" key="1">
    <citation type="journal article" date="2015" name="J. Am. Soc. Brew. Chem.">
        <title>Dissolved carbon dioxide selects for lactic acid bacteria able to grow in and spoil packaged beer.</title>
        <authorList>
            <person name="Bergsveinson J."/>
            <person name="Redekop A."/>
            <person name="Zoerb S."/>
            <person name="Ziola B."/>
        </authorList>
    </citation>
    <scope>NUCLEOTIDE SEQUENCE [LARGE SCALE GENOMIC DNA]</scope>
    <source>
        <strain evidence="1 2">CCC B1205</strain>
    </source>
</reference>
<gene>
    <name evidence="1" type="ORF">ACX51_12610</name>
</gene>
<sequence>MLAQLCWLRGGRYDWADGAARYMYSKKGLVLTSPYAECVFMKPKFHHHGSAGTGGDLQVYDTGTA</sequence>
<evidence type="ECO:0000313" key="2">
    <source>
        <dbReference type="Proteomes" id="UP000237433"/>
    </source>
</evidence>
<dbReference type="EMBL" id="LGIY01000025">
    <property type="protein sequence ID" value="POE40589.1"/>
    <property type="molecule type" value="Genomic_DNA"/>
</dbReference>
<comment type="caution">
    <text evidence="1">The sequence shown here is derived from an EMBL/GenBank/DDBJ whole genome shotgun (WGS) entry which is preliminary data.</text>
</comment>
<protein>
    <submittedName>
        <fullName evidence="1">Uncharacterized protein</fullName>
    </submittedName>
</protein>
<dbReference type="Proteomes" id="UP000237433">
    <property type="component" value="Unassembled WGS sequence"/>
</dbReference>
<name>A0ABD6VY39_LACPA</name>
<evidence type="ECO:0000313" key="1">
    <source>
        <dbReference type="EMBL" id="POE40589.1"/>
    </source>
</evidence>
<organism evidence="1 2">
    <name type="scientific">Lacticaseibacillus paracasei</name>
    <name type="common">Lactobacillus paracasei</name>
    <dbReference type="NCBI Taxonomy" id="1597"/>
    <lineage>
        <taxon>Bacteria</taxon>
        <taxon>Bacillati</taxon>
        <taxon>Bacillota</taxon>
        <taxon>Bacilli</taxon>
        <taxon>Lactobacillales</taxon>
        <taxon>Lactobacillaceae</taxon>
        <taxon>Lacticaseibacillus</taxon>
    </lineage>
</organism>
<proteinExistence type="predicted"/>
<dbReference type="AlphaFoldDB" id="A0ABD6VY39"/>